<sequence length="61" mass="6791">MQTEISSANLCKILRRNRNDKHRNSKLAALKDRPASLPRPLTLLAADIFAFASRGKVSATR</sequence>
<accession>C8PI94</accession>
<dbReference type="EMBL" id="ACYG01000025">
    <property type="protein sequence ID" value="EEV17484.1"/>
    <property type="molecule type" value="Genomic_DNA"/>
</dbReference>
<dbReference type="Proteomes" id="UP000005709">
    <property type="component" value="Unassembled WGS sequence"/>
</dbReference>
<proteinExistence type="predicted"/>
<organism evidence="1 2">
    <name type="scientific">Campylobacter gracilis RM3268</name>
    <dbReference type="NCBI Taxonomy" id="553220"/>
    <lineage>
        <taxon>Bacteria</taxon>
        <taxon>Pseudomonadati</taxon>
        <taxon>Campylobacterota</taxon>
        <taxon>Epsilonproteobacteria</taxon>
        <taxon>Campylobacterales</taxon>
        <taxon>Campylobacteraceae</taxon>
        <taxon>Campylobacter</taxon>
    </lineage>
</organism>
<evidence type="ECO:0000313" key="2">
    <source>
        <dbReference type="Proteomes" id="UP000005709"/>
    </source>
</evidence>
<evidence type="ECO:0000313" key="1">
    <source>
        <dbReference type="EMBL" id="EEV17484.1"/>
    </source>
</evidence>
<reference evidence="1 2" key="1">
    <citation type="submission" date="2009-07" db="EMBL/GenBank/DDBJ databases">
        <authorList>
            <person name="Madupu R."/>
            <person name="Sebastian Y."/>
            <person name="Durkin A.S."/>
            <person name="Torralba M."/>
            <person name="Methe B."/>
            <person name="Sutton G.G."/>
            <person name="Strausberg R.L."/>
            <person name="Nelson K.E."/>
        </authorList>
    </citation>
    <scope>NUCLEOTIDE SEQUENCE [LARGE SCALE GENOMIC DNA]</scope>
    <source>
        <strain evidence="1 2">RM3268</strain>
    </source>
</reference>
<dbReference type="AlphaFoldDB" id="C8PI94"/>
<gene>
    <name evidence="1" type="ORF">CAMGR0001_0075</name>
</gene>
<comment type="caution">
    <text evidence="1">The sequence shown here is derived from an EMBL/GenBank/DDBJ whole genome shotgun (WGS) entry which is preliminary data.</text>
</comment>
<keyword evidence="2" id="KW-1185">Reference proteome</keyword>
<protein>
    <submittedName>
        <fullName evidence="1">Uncharacterized protein</fullName>
    </submittedName>
</protein>
<name>C8PI94_9BACT</name>